<dbReference type="CDD" id="cd06530">
    <property type="entry name" value="S26_SPase_I"/>
    <property type="match status" value="1"/>
</dbReference>
<dbReference type="AlphaFoldDB" id="X0TMZ3"/>
<dbReference type="InterPro" id="IPR019533">
    <property type="entry name" value="Peptidase_S26"/>
</dbReference>
<dbReference type="EMBL" id="BARS01012721">
    <property type="protein sequence ID" value="GAF89482.1"/>
    <property type="molecule type" value="Genomic_DNA"/>
</dbReference>
<feature type="transmembrane region" description="Helical" evidence="2">
    <location>
        <begin position="6"/>
        <end position="29"/>
    </location>
</feature>
<evidence type="ECO:0000313" key="4">
    <source>
        <dbReference type="EMBL" id="GAF89482.1"/>
    </source>
</evidence>
<dbReference type="GO" id="GO:0006465">
    <property type="term" value="P:signal peptide processing"/>
    <property type="evidence" value="ECO:0007669"/>
    <property type="project" value="InterPro"/>
</dbReference>
<dbReference type="Gene3D" id="2.10.109.10">
    <property type="entry name" value="Umud Fragment, subunit A"/>
    <property type="match status" value="1"/>
</dbReference>
<dbReference type="PANTHER" id="PTHR43390">
    <property type="entry name" value="SIGNAL PEPTIDASE I"/>
    <property type="match status" value="1"/>
</dbReference>
<keyword evidence="2" id="KW-1133">Transmembrane helix</keyword>
<organism evidence="4">
    <name type="scientific">marine sediment metagenome</name>
    <dbReference type="NCBI Taxonomy" id="412755"/>
    <lineage>
        <taxon>unclassified sequences</taxon>
        <taxon>metagenomes</taxon>
        <taxon>ecological metagenomes</taxon>
    </lineage>
</organism>
<gene>
    <name evidence="4" type="ORF">S01H1_22514</name>
</gene>
<comment type="similarity">
    <text evidence="1">Belongs to the peptidase S26 family.</text>
</comment>
<dbReference type="NCBIfam" id="TIGR02227">
    <property type="entry name" value="sigpep_I_bact"/>
    <property type="match status" value="1"/>
</dbReference>
<dbReference type="SUPFAM" id="SSF51306">
    <property type="entry name" value="LexA/Signal peptidase"/>
    <property type="match status" value="1"/>
</dbReference>
<dbReference type="PANTHER" id="PTHR43390:SF1">
    <property type="entry name" value="CHLOROPLAST PROCESSING PEPTIDASE"/>
    <property type="match status" value="1"/>
</dbReference>
<dbReference type="GO" id="GO:0004252">
    <property type="term" value="F:serine-type endopeptidase activity"/>
    <property type="evidence" value="ECO:0007669"/>
    <property type="project" value="InterPro"/>
</dbReference>
<evidence type="ECO:0000259" key="3">
    <source>
        <dbReference type="Pfam" id="PF10502"/>
    </source>
</evidence>
<name>X0TMZ3_9ZZZZ</name>
<feature type="non-terminal residue" evidence="4">
    <location>
        <position position="1"/>
    </location>
</feature>
<dbReference type="Pfam" id="PF10502">
    <property type="entry name" value="Peptidase_S26"/>
    <property type="match status" value="1"/>
</dbReference>
<dbReference type="InterPro" id="IPR000223">
    <property type="entry name" value="Pept_S26A_signal_pept_1"/>
</dbReference>
<comment type="caution">
    <text evidence="4">The sequence shown here is derived from an EMBL/GenBank/DDBJ whole genome shotgun (WGS) entry which is preliminary data.</text>
</comment>
<protein>
    <recommendedName>
        <fullName evidence="3">Peptidase S26 domain-containing protein</fullName>
    </recommendedName>
</protein>
<evidence type="ECO:0000256" key="1">
    <source>
        <dbReference type="ARBA" id="ARBA00009370"/>
    </source>
</evidence>
<keyword evidence="2" id="KW-0472">Membrane</keyword>
<keyword evidence="2" id="KW-0812">Transmembrane</keyword>
<dbReference type="PRINTS" id="PR00727">
    <property type="entry name" value="LEADERPTASE"/>
</dbReference>
<accession>X0TMZ3</accession>
<dbReference type="GO" id="GO:0016020">
    <property type="term" value="C:membrane"/>
    <property type="evidence" value="ECO:0007669"/>
    <property type="project" value="InterPro"/>
</dbReference>
<feature type="domain" description="Peptidase S26" evidence="3">
    <location>
        <begin position="19"/>
        <end position="199"/>
    </location>
</feature>
<dbReference type="InterPro" id="IPR036286">
    <property type="entry name" value="LexA/Signal_pep-like_sf"/>
</dbReference>
<evidence type="ECO:0000256" key="2">
    <source>
        <dbReference type="SAM" id="Phobius"/>
    </source>
</evidence>
<feature type="non-terminal residue" evidence="4">
    <location>
        <position position="199"/>
    </location>
</feature>
<reference evidence="4" key="1">
    <citation type="journal article" date="2014" name="Front. Microbiol.">
        <title>High frequency of phylogenetically diverse reductive dehalogenase-homologous genes in deep subseafloor sedimentary metagenomes.</title>
        <authorList>
            <person name="Kawai M."/>
            <person name="Futagami T."/>
            <person name="Toyoda A."/>
            <person name="Takaki Y."/>
            <person name="Nishi S."/>
            <person name="Hori S."/>
            <person name="Arai W."/>
            <person name="Tsubouchi T."/>
            <person name="Morono Y."/>
            <person name="Uchiyama I."/>
            <person name="Ito T."/>
            <person name="Fujiyama A."/>
            <person name="Inagaki F."/>
            <person name="Takami H."/>
        </authorList>
    </citation>
    <scope>NUCLEOTIDE SEQUENCE</scope>
    <source>
        <strain evidence="4">Expedition CK06-06</strain>
    </source>
</reference>
<proteinExistence type="inferred from homology"/>
<sequence>ELKDYNRWYVYVLLVLIVTGGSIGSTLYLRDQTLEAFRVPTASCYPTIVPNDRLLANKRVYKTKDPRRGDIVVFICPEDRQWNWIKRVIAVAGDTVEIKDGQLYVNDEKLQRRKLPQSTLDNIRVTIKGEPLDGEVFEEINGDAKYKIILAKPPHDKMSHDFEKTAVPKHHCFVLGDNRNLSYDSRHFGPIPLATIKGR</sequence>